<proteinExistence type="predicted"/>
<feature type="region of interest" description="Disordered" evidence="1">
    <location>
        <begin position="154"/>
        <end position="217"/>
    </location>
</feature>
<accession>A0AA48WD57</accession>
<evidence type="ECO:0000313" key="3">
    <source>
        <dbReference type="Proteomes" id="UP000662888"/>
    </source>
</evidence>
<evidence type="ECO:0008006" key="4">
    <source>
        <dbReference type="Google" id="ProtNLM"/>
    </source>
</evidence>
<protein>
    <recommendedName>
        <fullName evidence="4">Lipoprotein</fullName>
    </recommendedName>
</protein>
<dbReference type="RefSeq" id="WP_206088933.1">
    <property type="nucleotide sequence ID" value="NZ_CP065053.1"/>
</dbReference>
<organism evidence="2 3">
    <name type="scientific">Massilia antarctica</name>
    <dbReference type="NCBI Taxonomy" id="2765360"/>
    <lineage>
        <taxon>Bacteria</taxon>
        <taxon>Pseudomonadati</taxon>
        <taxon>Pseudomonadota</taxon>
        <taxon>Betaproteobacteria</taxon>
        <taxon>Burkholderiales</taxon>
        <taxon>Oxalobacteraceae</taxon>
        <taxon>Telluria group</taxon>
        <taxon>Massilia</taxon>
    </lineage>
</organism>
<reference evidence="2 3" key="1">
    <citation type="submission" date="2020-11" db="EMBL/GenBank/DDBJ databases">
        <authorList>
            <person name="Sun Q."/>
        </authorList>
    </citation>
    <scope>NUCLEOTIDE SEQUENCE [LARGE SCALE GENOMIC DNA]</scope>
    <source>
        <strain evidence="2 3">P8398</strain>
    </source>
</reference>
<dbReference type="EMBL" id="CP065053">
    <property type="protein sequence ID" value="QPI49379.1"/>
    <property type="molecule type" value="Genomic_DNA"/>
</dbReference>
<evidence type="ECO:0000313" key="2">
    <source>
        <dbReference type="EMBL" id="QPI49379.1"/>
    </source>
</evidence>
<keyword evidence="3" id="KW-1185">Reference proteome</keyword>
<name>A0AA48WD57_9BURK</name>
<sequence length="217" mass="22703">MTTTHPAKLTSTLALHRFSIPVPCVSSWDEMAGDARVRYCGDCKKNVFDLSAMTESEAAALVAGNLKGELCVKFYRRRDGTVMTSDCGAVPESSGRPPARSLPRLVGAAVLALSAAACSTGETAPKENVVTVALDMVAPEMELMVGAMIVEEVPKPPTGRKAPRTHAPGRQAEAPQAVPDEVEPAPTSEPLPGQKVDKDAQPANRDLGSSADSGTHA</sequence>
<gene>
    <name evidence="2" type="ORF">IV454_28695</name>
</gene>
<evidence type="ECO:0000256" key="1">
    <source>
        <dbReference type="SAM" id="MobiDB-lite"/>
    </source>
</evidence>
<dbReference type="Proteomes" id="UP000662888">
    <property type="component" value="Chromosome"/>
</dbReference>